<dbReference type="InterPro" id="IPR016167">
    <property type="entry name" value="FAD-bd_PCMH_sub1"/>
</dbReference>
<dbReference type="Proteomes" id="UP000220133">
    <property type="component" value="Chromosome"/>
</dbReference>
<keyword evidence="12 19" id="KW-0133">Cell shape</keyword>
<dbReference type="InterPro" id="IPR036635">
    <property type="entry name" value="MurB_C_sf"/>
</dbReference>
<dbReference type="GO" id="GO:0005829">
    <property type="term" value="C:cytosol"/>
    <property type="evidence" value="ECO:0007669"/>
    <property type="project" value="TreeGrafter"/>
</dbReference>
<dbReference type="PROSITE" id="PS51387">
    <property type="entry name" value="FAD_PCMH"/>
    <property type="match status" value="1"/>
</dbReference>
<keyword evidence="10 19" id="KW-0274">FAD</keyword>
<evidence type="ECO:0000256" key="4">
    <source>
        <dbReference type="ARBA" id="ARBA00004752"/>
    </source>
</evidence>
<dbReference type="GO" id="GO:0008762">
    <property type="term" value="F:UDP-N-acetylmuramate dehydrogenase activity"/>
    <property type="evidence" value="ECO:0007669"/>
    <property type="project" value="UniProtKB-UniRule"/>
</dbReference>
<dbReference type="KEGG" id="cbae:COR50_21610"/>
<protein>
    <recommendedName>
        <fullName evidence="6 19">UDP-N-acetylenolpyruvoylglucosamine reductase</fullName>
        <ecNumber evidence="5 19">1.3.1.98</ecNumber>
    </recommendedName>
    <alternativeName>
        <fullName evidence="17 19">UDP-N-acetylmuramate dehydrogenase</fullName>
    </alternativeName>
</protein>
<feature type="active site" evidence="19">
    <location>
        <position position="335"/>
    </location>
</feature>
<keyword evidence="9 19" id="KW-0285">Flavoprotein</keyword>
<comment type="catalytic activity">
    <reaction evidence="18 19">
        <text>UDP-N-acetyl-alpha-D-muramate + NADP(+) = UDP-N-acetyl-3-O-(1-carboxyvinyl)-alpha-D-glucosamine + NADPH + H(+)</text>
        <dbReference type="Rhea" id="RHEA:12248"/>
        <dbReference type="ChEBI" id="CHEBI:15378"/>
        <dbReference type="ChEBI" id="CHEBI:57783"/>
        <dbReference type="ChEBI" id="CHEBI:58349"/>
        <dbReference type="ChEBI" id="CHEBI:68483"/>
        <dbReference type="ChEBI" id="CHEBI:70757"/>
        <dbReference type="EC" id="1.3.1.98"/>
    </reaction>
</comment>
<dbReference type="GO" id="GO:0009252">
    <property type="term" value="P:peptidoglycan biosynthetic process"/>
    <property type="evidence" value="ECO:0007669"/>
    <property type="project" value="UniProtKB-UniRule"/>
</dbReference>
<dbReference type="NCBIfam" id="TIGR00179">
    <property type="entry name" value="murB"/>
    <property type="match status" value="1"/>
</dbReference>
<dbReference type="GO" id="GO:0051301">
    <property type="term" value="P:cell division"/>
    <property type="evidence" value="ECO:0007669"/>
    <property type="project" value="UniProtKB-KW"/>
</dbReference>
<dbReference type="HAMAP" id="MF_00037">
    <property type="entry name" value="MurB"/>
    <property type="match status" value="1"/>
</dbReference>
<dbReference type="Gene3D" id="3.30.43.10">
    <property type="entry name" value="Uridine Diphospho-n-acetylenolpyruvylglucosamine Reductase, domain 2"/>
    <property type="match status" value="1"/>
</dbReference>
<dbReference type="GO" id="GO:0071949">
    <property type="term" value="F:FAD binding"/>
    <property type="evidence" value="ECO:0007669"/>
    <property type="project" value="InterPro"/>
</dbReference>
<evidence type="ECO:0000256" key="2">
    <source>
        <dbReference type="ARBA" id="ARBA00003921"/>
    </source>
</evidence>
<evidence type="ECO:0000256" key="14">
    <source>
        <dbReference type="ARBA" id="ARBA00023002"/>
    </source>
</evidence>
<sequence length="339" mass="37396">MIQVQEQVSLLPYNTFGIEATAQYFSSFRNAVELQELLEGKSWKGLPKLILGGGSNMLLTKDVAGLVMKNEIKGLEISGEDKDFVYIKCGAGEVWHQFILHCVQNNWAGLENLSLIPGNVGASPMQNIGAYGVEIKDSFYELTALQLEDLSIHTFDNKSCEFGYRESVFKKALKNRFVILDVTYKLRKQPRFNTSYGAIEQELEAMGVEDLSIQAISQAVINIRSSKLPNPAEIGNAGSFFKNPEIPAKVFASLQIDFPGIVGYPLPGDRVKLAAGWLIEQCGWKGYRNGDAGVHAKQALVLVNYGHAKGQEIFDLSTAILESVQAKFGVALEREVNII</sequence>
<keyword evidence="15 19" id="KW-0131">Cell cycle</keyword>
<dbReference type="AlphaFoldDB" id="A0A291R0E0"/>
<keyword evidence="13 19" id="KW-0573">Peptidoglycan synthesis</keyword>
<dbReference type="InterPro" id="IPR036318">
    <property type="entry name" value="FAD-bd_PCMH-like_sf"/>
</dbReference>
<feature type="active site" evidence="19">
    <location>
        <position position="165"/>
    </location>
</feature>
<keyword evidence="22" id="KW-1185">Reference proteome</keyword>
<dbReference type="InterPro" id="IPR016169">
    <property type="entry name" value="FAD-bd_PCMH_sub2"/>
</dbReference>
<evidence type="ECO:0000256" key="12">
    <source>
        <dbReference type="ARBA" id="ARBA00022960"/>
    </source>
</evidence>
<name>A0A291R0E0_9BACT</name>
<evidence type="ECO:0000256" key="3">
    <source>
        <dbReference type="ARBA" id="ARBA00004496"/>
    </source>
</evidence>
<feature type="active site" description="Proton donor" evidence="19">
    <location>
        <position position="239"/>
    </location>
</feature>
<dbReference type="GO" id="GO:0071555">
    <property type="term" value="P:cell wall organization"/>
    <property type="evidence" value="ECO:0007669"/>
    <property type="project" value="UniProtKB-KW"/>
</dbReference>
<evidence type="ECO:0000256" key="1">
    <source>
        <dbReference type="ARBA" id="ARBA00001974"/>
    </source>
</evidence>
<keyword evidence="7 19" id="KW-0963">Cytoplasm</keyword>
<dbReference type="GO" id="GO:0008360">
    <property type="term" value="P:regulation of cell shape"/>
    <property type="evidence" value="ECO:0007669"/>
    <property type="project" value="UniProtKB-KW"/>
</dbReference>
<dbReference type="NCBIfam" id="NF000755">
    <property type="entry name" value="PRK00046.1"/>
    <property type="match status" value="1"/>
</dbReference>
<keyword evidence="8 19" id="KW-0132">Cell division</keyword>
<dbReference type="Gene3D" id="3.30.465.10">
    <property type="match status" value="1"/>
</dbReference>
<dbReference type="PANTHER" id="PTHR21071">
    <property type="entry name" value="UDP-N-ACETYLENOLPYRUVOYLGLUCOSAMINE REDUCTASE"/>
    <property type="match status" value="1"/>
</dbReference>
<evidence type="ECO:0000256" key="5">
    <source>
        <dbReference type="ARBA" id="ARBA00012518"/>
    </source>
</evidence>
<evidence type="ECO:0000256" key="9">
    <source>
        <dbReference type="ARBA" id="ARBA00022630"/>
    </source>
</evidence>
<evidence type="ECO:0000256" key="13">
    <source>
        <dbReference type="ARBA" id="ARBA00022984"/>
    </source>
</evidence>
<feature type="domain" description="FAD-binding PCMH-type" evidence="20">
    <location>
        <begin position="17"/>
        <end position="189"/>
    </location>
</feature>
<evidence type="ECO:0000256" key="6">
    <source>
        <dbReference type="ARBA" id="ARBA00015188"/>
    </source>
</evidence>
<evidence type="ECO:0000256" key="16">
    <source>
        <dbReference type="ARBA" id="ARBA00023316"/>
    </source>
</evidence>
<proteinExistence type="inferred from homology"/>
<comment type="cofactor">
    <cofactor evidence="1 19">
        <name>FAD</name>
        <dbReference type="ChEBI" id="CHEBI:57692"/>
    </cofactor>
</comment>
<dbReference type="OrthoDB" id="9804753at2"/>
<reference evidence="21 22" key="1">
    <citation type="submission" date="2017-10" db="EMBL/GenBank/DDBJ databases">
        <title>Paenichitinophaga pekingensis gen. nov., sp. nov., isolated from activated sludge.</title>
        <authorList>
            <person name="Jin D."/>
            <person name="Kong X."/>
            <person name="Deng Y."/>
            <person name="Bai Z."/>
        </authorList>
    </citation>
    <scope>NUCLEOTIDE SEQUENCE [LARGE SCALE GENOMIC DNA]</scope>
    <source>
        <strain evidence="21 22">13</strain>
    </source>
</reference>
<evidence type="ECO:0000256" key="19">
    <source>
        <dbReference type="HAMAP-Rule" id="MF_00037"/>
    </source>
</evidence>
<evidence type="ECO:0000256" key="15">
    <source>
        <dbReference type="ARBA" id="ARBA00023306"/>
    </source>
</evidence>
<keyword evidence="11 19" id="KW-0521">NADP</keyword>
<dbReference type="InterPro" id="IPR016166">
    <property type="entry name" value="FAD-bd_PCMH"/>
</dbReference>
<keyword evidence="14 19" id="KW-0560">Oxidoreductase</keyword>
<evidence type="ECO:0000259" key="20">
    <source>
        <dbReference type="PROSITE" id="PS51387"/>
    </source>
</evidence>
<evidence type="ECO:0000256" key="8">
    <source>
        <dbReference type="ARBA" id="ARBA00022618"/>
    </source>
</evidence>
<evidence type="ECO:0000256" key="17">
    <source>
        <dbReference type="ARBA" id="ARBA00031026"/>
    </source>
</evidence>
<dbReference type="SUPFAM" id="SSF56176">
    <property type="entry name" value="FAD-binding/transporter-associated domain-like"/>
    <property type="match status" value="1"/>
</dbReference>
<evidence type="ECO:0000256" key="11">
    <source>
        <dbReference type="ARBA" id="ARBA00022857"/>
    </source>
</evidence>
<dbReference type="UniPathway" id="UPA00219"/>
<evidence type="ECO:0000256" key="7">
    <source>
        <dbReference type="ARBA" id="ARBA00022490"/>
    </source>
</evidence>
<dbReference type="InterPro" id="IPR006094">
    <property type="entry name" value="Oxid_FAD_bind_N"/>
</dbReference>
<dbReference type="Pfam" id="PF02873">
    <property type="entry name" value="MurB_C"/>
    <property type="match status" value="1"/>
</dbReference>
<dbReference type="PANTHER" id="PTHR21071:SF4">
    <property type="entry name" value="UDP-N-ACETYLENOLPYRUVOYLGLUCOSAMINE REDUCTASE"/>
    <property type="match status" value="1"/>
</dbReference>
<evidence type="ECO:0000313" key="22">
    <source>
        <dbReference type="Proteomes" id="UP000220133"/>
    </source>
</evidence>
<comment type="function">
    <text evidence="2 19">Cell wall formation.</text>
</comment>
<dbReference type="EMBL" id="CP023777">
    <property type="protein sequence ID" value="ATL49564.1"/>
    <property type="molecule type" value="Genomic_DNA"/>
</dbReference>
<dbReference type="InterPro" id="IPR011601">
    <property type="entry name" value="MurB_C"/>
</dbReference>
<gene>
    <name evidence="19" type="primary">murB</name>
    <name evidence="21" type="ORF">COR50_21610</name>
</gene>
<dbReference type="RefSeq" id="WP_098195931.1">
    <property type="nucleotide sequence ID" value="NZ_CP023777.1"/>
</dbReference>
<dbReference type="Gene3D" id="3.90.78.10">
    <property type="entry name" value="UDP-N-acetylenolpyruvoylglucosamine reductase, C-terminal domain"/>
    <property type="match status" value="1"/>
</dbReference>
<dbReference type="Pfam" id="PF01565">
    <property type="entry name" value="FAD_binding_4"/>
    <property type="match status" value="1"/>
</dbReference>
<evidence type="ECO:0000256" key="18">
    <source>
        <dbReference type="ARBA" id="ARBA00048914"/>
    </source>
</evidence>
<accession>A0A291R0E0</accession>
<organism evidence="21 22">
    <name type="scientific">Chitinophaga caeni</name>
    <dbReference type="NCBI Taxonomy" id="2029983"/>
    <lineage>
        <taxon>Bacteria</taxon>
        <taxon>Pseudomonadati</taxon>
        <taxon>Bacteroidota</taxon>
        <taxon>Chitinophagia</taxon>
        <taxon>Chitinophagales</taxon>
        <taxon>Chitinophagaceae</taxon>
        <taxon>Chitinophaga</taxon>
    </lineage>
</organism>
<evidence type="ECO:0000313" key="21">
    <source>
        <dbReference type="EMBL" id="ATL49564.1"/>
    </source>
</evidence>
<comment type="pathway">
    <text evidence="4 19">Cell wall biogenesis; peptidoglycan biosynthesis.</text>
</comment>
<keyword evidence="16 19" id="KW-0961">Cell wall biogenesis/degradation</keyword>
<dbReference type="InterPro" id="IPR003170">
    <property type="entry name" value="MurB"/>
</dbReference>
<dbReference type="SUPFAM" id="SSF56194">
    <property type="entry name" value="Uridine diphospho-N-Acetylenolpyruvylglucosamine reductase, MurB, C-terminal domain"/>
    <property type="match status" value="1"/>
</dbReference>
<comment type="similarity">
    <text evidence="19">Belongs to the MurB family.</text>
</comment>
<evidence type="ECO:0000256" key="10">
    <source>
        <dbReference type="ARBA" id="ARBA00022827"/>
    </source>
</evidence>
<comment type="subcellular location">
    <subcellularLocation>
        <location evidence="3 19">Cytoplasm</location>
    </subcellularLocation>
</comment>
<dbReference type="EC" id="1.3.1.98" evidence="5 19"/>